<dbReference type="Pfam" id="PF20232">
    <property type="entry name" value="T6SS_FHA_C"/>
    <property type="match status" value="1"/>
</dbReference>
<evidence type="ECO:0000313" key="3">
    <source>
        <dbReference type="EMBL" id="OXI31049.1"/>
    </source>
</evidence>
<accession>A0A228HMD0</accession>
<dbReference type="RefSeq" id="WP_089454746.1">
    <property type="nucleotide sequence ID" value="NZ_NKFA01000046.1"/>
</dbReference>
<feature type="domain" description="Type VI secretion system FHA" evidence="2">
    <location>
        <begin position="269"/>
        <end position="447"/>
    </location>
</feature>
<proteinExistence type="predicted"/>
<evidence type="ECO:0000259" key="2">
    <source>
        <dbReference type="Pfam" id="PF20232"/>
    </source>
</evidence>
<dbReference type="EMBL" id="NKFA01000046">
    <property type="protein sequence ID" value="OXI31049.1"/>
    <property type="molecule type" value="Genomic_DNA"/>
</dbReference>
<protein>
    <submittedName>
        <fullName evidence="3">Phosphopeptide-binding protein</fullName>
    </submittedName>
</protein>
<name>A0A228HMD0_9BURK</name>
<evidence type="ECO:0000256" key="1">
    <source>
        <dbReference type="SAM" id="MobiDB-lite"/>
    </source>
</evidence>
<gene>
    <name evidence="3" type="ORF">CFB84_42735</name>
</gene>
<reference evidence="4" key="1">
    <citation type="submission" date="2017-06" db="EMBL/GenBank/DDBJ databases">
        <authorList>
            <person name="LiPuma J."/>
            <person name="Spilker T."/>
        </authorList>
    </citation>
    <scope>NUCLEOTIDE SEQUENCE [LARGE SCALE GENOMIC DNA]</scope>
    <source>
        <strain evidence="4">AU17325</strain>
    </source>
</reference>
<dbReference type="NCBIfam" id="TIGR03354">
    <property type="entry name" value="VI_FHA"/>
    <property type="match status" value="1"/>
</dbReference>
<dbReference type="InterPro" id="IPR046883">
    <property type="entry name" value="T6SS_FHA_C"/>
</dbReference>
<dbReference type="InterPro" id="IPR008984">
    <property type="entry name" value="SMAD_FHA_dom_sf"/>
</dbReference>
<feature type="region of interest" description="Disordered" evidence="1">
    <location>
        <begin position="19"/>
        <end position="38"/>
    </location>
</feature>
<dbReference type="SUPFAM" id="SSF49879">
    <property type="entry name" value="SMAD/FHA domain"/>
    <property type="match status" value="1"/>
</dbReference>
<dbReference type="OrthoDB" id="273564at2"/>
<sequence length="454" mass="49356">MNPETTSSRLALVVSNPQALQQGTPPRRSFDKEGGTIGSQGTSWVLHDRAGRVQSLHCEIRFEDDGYLIIDRSGETRLNDQTRPLGLHASARLRNADTLYVGPYRLSVHLNGDDHALPDPSRVLAQHDVAELLQSPDDNLDGLPAVPPEQDHFSAFSDPDWAAFQALSEPAPPEGERDPLRALDLATAHGAGSTLQTSLDSHHYGATVLAAQADVATTPLEAFHGSPVHVSGAPIMSEQDRVDPAAREWLHIQQVNGHEPAGLVNPLVEGLGAPVGALDGQAAYALLYEAGRSLSAVIRGLSELHGGAPGHTQGQAFAARTLQPIEDNPLRLGQTYPDTVRAMFAANRSLVHLSPAAAIEESLEQLQRQQRATRQAITAGLSALLQAFSPEQLQRRFARYSPPQAGQSNNGGWPWQMYGHYYEELVSSRQQGFDKLFWEVFEQAYDQAMRAEAQ</sequence>
<evidence type="ECO:0000313" key="4">
    <source>
        <dbReference type="Proteomes" id="UP000214600"/>
    </source>
</evidence>
<reference evidence="3 4" key="2">
    <citation type="submission" date="2017-08" db="EMBL/GenBank/DDBJ databases">
        <title>WGS of novel Burkholderia cepaca complex species.</title>
        <authorList>
            <person name="Lipuma J."/>
            <person name="Spilker T."/>
        </authorList>
    </citation>
    <scope>NUCLEOTIDE SEQUENCE [LARGE SCALE GENOMIC DNA]</scope>
    <source>
        <strain evidence="3 4">AU17325</strain>
    </source>
</reference>
<organism evidence="3 4">
    <name type="scientific">Burkholderia aenigmatica</name>
    <dbReference type="NCBI Taxonomy" id="2015348"/>
    <lineage>
        <taxon>Bacteria</taxon>
        <taxon>Pseudomonadati</taxon>
        <taxon>Pseudomonadota</taxon>
        <taxon>Betaproteobacteria</taxon>
        <taxon>Burkholderiales</taxon>
        <taxon>Burkholderiaceae</taxon>
        <taxon>Burkholderia</taxon>
        <taxon>Burkholderia cepacia complex</taxon>
    </lineage>
</organism>
<dbReference type="CDD" id="cd00060">
    <property type="entry name" value="FHA"/>
    <property type="match status" value="1"/>
</dbReference>
<dbReference type="Gene3D" id="2.60.200.20">
    <property type="match status" value="1"/>
</dbReference>
<dbReference type="Proteomes" id="UP000214600">
    <property type="component" value="Unassembled WGS sequence"/>
</dbReference>
<dbReference type="InterPro" id="IPR017735">
    <property type="entry name" value="T6SS_FHA"/>
</dbReference>
<comment type="caution">
    <text evidence="3">The sequence shown here is derived from an EMBL/GenBank/DDBJ whole genome shotgun (WGS) entry which is preliminary data.</text>
</comment>
<dbReference type="AlphaFoldDB" id="A0A228HMD0"/>